<keyword evidence="7" id="KW-1185">Reference proteome</keyword>
<reference evidence="6" key="1">
    <citation type="submission" date="2022-09" db="EMBL/GenBank/DDBJ databases">
        <title>genome sequence of Deinococcus rubellus.</title>
        <authorList>
            <person name="Srinivasan S."/>
        </authorList>
    </citation>
    <scope>NUCLEOTIDE SEQUENCE</scope>
    <source>
        <strain evidence="6">Ant6</strain>
    </source>
</reference>
<organism evidence="6 7">
    <name type="scientific">Deinococcus rubellus</name>
    <dbReference type="NCBI Taxonomy" id="1889240"/>
    <lineage>
        <taxon>Bacteria</taxon>
        <taxon>Thermotogati</taxon>
        <taxon>Deinococcota</taxon>
        <taxon>Deinococci</taxon>
        <taxon>Deinococcales</taxon>
        <taxon>Deinococcaceae</taxon>
        <taxon>Deinococcus</taxon>
    </lineage>
</organism>
<evidence type="ECO:0000256" key="1">
    <source>
        <dbReference type="ARBA" id="ARBA00022612"/>
    </source>
</evidence>
<protein>
    <submittedName>
        <fullName evidence="6">HK97 family phage prohead protease</fullName>
    </submittedName>
</protein>
<evidence type="ECO:0000313" key="7">
    <source>
        <dbReference type="Proteomes" id="UP001060261"/>
    </source>
</evidence>
<accession>A0ABY5YGK5</accession>
<dbReference type="Pfam" id="PF04586">
    <property type="entry name" value="Peptidase_S78"/>
    <property type="match status" value="1"/>
</dbReference>
<name>A0ABY5YGK5_9DEIO</name>
<feature type="region of interest" description="Disordered" evidence="4">
    <location>
        <begin position="305"/>
        <end position="347"/>
    </location>
</feature>
<dbReference type="EMBL" id="CP104213">
    <property type="protein sequence ID" value="UWX64189.1"/>
    <property type="molecule type" value="Genomic_DNA"/>
</dbReference>
<evidence type="ECO:0000256" key="3">
    <source>
        <dbReference type="ARBA" id="ARBA00022801"/>
    </source>
</evidence>
<evidence type="ECO:0000256" key="2">
    <source>
        <dbReference type="ARBA" id="ARBA00022670"/>
    </source>
</evidence>
<dbReference type="GO" id="GO:0008233">
    <property type="term" value="F:peptidase activity"/>
    <property type="evidence" value="ECO:0007669"/>
    <property type="project" value="UniProtKB-KW"/>
</dbReference>
<feature type="compositionally biased region" description="Acidic residues" evidence="4">
    <location>
        <begin position="311"/>
        <end position="327"/>
    </location>
</feature>
<dbReference type="Proteomes" id="UP001060261">
    <property type="component" value="Chromosome"/>
</dbReference>
<evidence type="ECO:0000313" key="6">
    <source>
        <dbReference type="EMBL" id="UWX64189.1"/>
    </source>
</evidence>
<dbReference type="RefSeq" id="WP_260560464.1">
    <property type="nucleotide sequence ID" value="NZ_BAABEC010000167.1"/>
</dbReference>
<keyword evidence="2 6" id="KW-0645">Protease</keyword>
<dbReference type="GO" id="GO:0006508">
    <property type="term" value="P:proteolysis"/>
    <property type="evidence" value="ECO:0007669"/>
    <property type="project" value="UniProtKB-KW"/>
</dbReference>
<gene>
    <name evidence="6" type="ORF">N0D28_00470</name>
</gene>
<keyword evidence="3" id="KW-0378">Hydrolase</keyword>
<feature type="domain" description="Prohead serine protease" evidence="5">
    <location>
        <begin position="18"/>
        <end position="163"/>
    </location>
</feature>
<keyword evidence="1" id="KW-1188">Viral release from host cell</keyword>
<evidence type="ECO:0000259" key="5">
    <source>
        <dbReference type="Pfam" id="PF04586"/>
    </source>
</evidence>
<sequence>MTQTNQTRFKAGQYLTLRTRISETAQSGELILRGVANNADETDSFGTRIRLSQRALDGFKTNPILLYAHDVAEPIGKVREIGYVGSNLEVEVAVLPDTRTPNGTDIQQLVRSGALNAFSIRFDEYKTRNIGDYTQIDADVLDELSLVSLPSNRSSLITMRSKGVDLHGAGELLSAEQRPADLRAPNTRAAGPLNLVLLMQRLAEAVNEQRGDDDDWSSAYVVAVYDDYLVWTEYGESSFYREGYSVDAAGAVTLAGDLAEVLPTWTVVGAAEEETAERSKPPQTRAARLHADDLKEIVCQLRAAPAPEPQPEPEPEGEEEVPLEDGLAELRGLISADPPPTPDPEEATLDDVRAVIRGVISETVGAPAG</sequence>
<dbReference type="InterPro" id="IPR054613">
    <property type="entry name" value="Peptidase_S78_dom"/>
</dbReference>
<proteinExistence type="predicted"/>
<evidence type="ECO:0000256" key="4">
    <source>
        <dbReference type="SAM" id="MobiDB-lite"/>
    </source>
</evidence>